<keyword evidence="7 9" id="KW-0653">Protein transport</keyword>
<keyword evidence="8" id="KW-0175">Coiled coil</keyword>
<dbReference type="GO" id="GO:0043130">
    <property type="term" value="F:ubiquitin binding"/>
    <property type="evidence" value="ECO:0007669"/>
    <property type="project" value="UniProtKB-UniRule"/>
</dbReference>
<comment type="subunit">
    <text evidence="9">Component of the endosomal sorting complex required for transport II (ESCRT-II).</text>
</comment>
<dbReference type="Pfam" id="PF04157">
    <property type="entry name" value="EAP30"/>
    <property type="match status" value="1"/>
</dbReference>
<sequence length="594" mass="64770">MLKRLELTLAARPQLLPEETFVFVQDVVGLYSGRFKIPNYQNGCAYLTTHRVCYVDNTEPRKYSAVVDLSDVDRYDYYAGFLRSSPKITFYPNQPATAPTTGTPAFVPGRSSSSVSPRSLTPVAASPAIRPQGSTWICPICSFSNPVPSNYAPQVTIASSIPPCLACGIRPQPSVVDKALVAQNLSLPIPQFPSLSNSPKAPSQIRHETYAPSKQSSLGFACPRCTFENHPSLTSCEMCGERLVSADIPDRALVDNIDRTDSPGPLMESLKIGEGGPIDYVKFSFRAGGAPAFYEKLKNVMIQRKWLLQNAPPVPNPRRRGEGNISPDIQEATSMGGRAKLVGIGALEWQGDSVRKNNDIVMRGALDDLESLMSRAKEMVALAESFATRLASQQSPSSSEAAKALQSSTMALGLSTISKDQVSTDLYLADLARQIAEFISDDRRAILKREGGVITLVDLWAMYNRARGIDLISPTDMERAAGLFEKLKLPVRLRRFKSGILVVHEAGHTDEATVKKIMSWMGAPNVRDATEAARTGDWGRAVTALEAAEKFGWSVGVASEELEMAEEKGWLCREVGVEGVRFWVNFMAPTAGEA</sequence>
<dbReference type="GO" id="GO:0000814">
    <property type="term" value="C:ESCRT II complex"/>
    <property type="evidence" value="ECO:0007669"/>
    <property type="project" value="UniProtKB-UniRule"/>
</dbReference>
<keyword evidence="3" id="KW-0479">Metal-binding</keyword>
<evidence type="ECO:0000256" key="5">
    <source>
        <dbReference type="ARBA" id="ARBA00022771"/>
    </source>
</evidence>
<dbReference type="SUPFAM" id="SSF50729">
    <property type="entry name" value="PH domain-like"/>
    <property type="match status" value="1"/>
</dbReference>
<evidence type="ECO:0000256" key="9">
    <source>
        <dbReference type="RuleBase" id="RU367095"/>
    </source>
</evidence>
<dbReference type="Gene3D" id="6.10.140.260">
    <property type="match status" value="1"/>
</dbReference>
<evidence type="ECO:0000256" key="3">
    <source>
        <dbReference type="ARBA" id="ARBA00022723"/>
    </source>
</evidence>
<protein>
    <recommendedName>
        <fullName evidence="9">Vacuolar protein-sorting-associated protein 36</fullName>
    </recommendedName>
    <alternativeName>
        <fullName evidence="9">ESCRT-II complex subunit VPS36</fullName>
    </alternativeName>
</protein>
<dbReference type="SUPFAM" id="SSF46785">
    <property type="entry name" value="Winged helix' DNA-binding domain"/>
    <property type="match status" value="1"/>
</dbReference>
<dbReference type="Proteomes" id="UP000267821">
    <property type="component" value="Unassembled WGS sequence"/>
</dbReference>
<name>A0A3N4LN48_9PEZI</name>
<dbReference type="InterPro" id="IPR021648">
    <property type="entry name" value="GLUE_dom"/>
</dbReference>
<dbReference type="GO" id="GO:0032266">
    <property type="term" value="F:phosphatidylinositol-3-phosphate binding"/>
    <property type="evidence" value="ECO:0007669"/>
    <property type="project" value="UniProtKB-UniRule"/>
</dbReference>
<dbReference type="InParanoid" id="A0A3N4LN48"/>
<evidence type="ECO:0000256" key="1">
    <source>
        <dbReference type="ARBA" id="ARBA00009697"/>
    </source>
</evidence>
<keyword evidence="12" id="KW-1185">Reference proteome</keyword>
<keyword evidence="9" id="KW-0963">Cytoplasm</keyword>
<evidence type="ECO:0000256" key="8">
    <source>
        <dbReference type="ARBA" id="ARBA00023054"/>
    </source>
</evidence>
<dbReference type="FunFam" id="1.10.10.10:FF:000527">
    <property type="entry name" value="Vacuolar protein sorting protein (Vps36), putative"/>
    <property type="match status" value="1"/>
</dbReference>
<dbReference type="Gene3D" id="1.10.10.10">
    <property type="entry name" value="Winged helix-like DNA-binding domain superfamily/Winged helix DNA-binding domain"/>
    <property type="match status" value="2"/>
</dbReference>
<organism evidence="11 12">
    <name type="scientific">Terfezia boudieri ATCC MYA-4762</name>
    <dbReference type="NCBI Taxonomy" id="1051890"/>
    <lineage>
        <taxon>Eukaryota</taxon>
        <taxon>Fungi</taxon>
        <taxon>Dikarya</taxon>
        <taxon>Ascomycota</taxon>
        <taxon>Pezizomycotina</taxon>
        <taxon>Pezizomycetes</taxon>
        <taxon>Pezizales</taxon>
        <taxon>Pezizaceae</taxon>
        <taxon>Terfezia</taxon>
    </lineage>
</organism>
<dbReference type="FunFam" id="1.10.10.10:FF:000165">
    <property type="entry name" value="Vacuolar protein sorting protein (Vps36)"/>
    <property type="match status" value="1"/>
</dbReference>
<dbReference type="PROSITE" id="PS51495">
    <property type="entry name" value="GLUE"/>
    <property type="match status" value="1"/>
</dbReference>
<dbReference type="GO" id="GO:0043328">
    <property type="term" value="P:protein transport to vacuole involved in ubiquitin-dependent protein catabolic process via the multivesicular body sorting pathway"/>
    <property type="evidence" value="ECO:0007669"/>
    <property type="project" value="UniProtKB-UniRule"/>
</dbReference>
<dbReference type="InterPro" id="IPR036390">
    <property type="entry name" value="WH_DNA-bd_sf"/>
</dbReference>
<dbReference type="InterPro" id="IPR001876">
    <property type="entry name" value="Znf_RanBP2"/>
</dbReference>
<dbReference type="EMBL" id="ML121589">
    <property type="protein sequence ID" value="RPB19395.1"/>
    <property type="molecule type" value="Genomic_DNA"/>
</dbReference>
<evidence type="ECO:0000256" key="7">
    <source>
        <dbReference type="ARBA" id="ARBA00022927"/>
    </source>
</evidence>
<evidence type="ECO:0000256" key="4">
    <source>
        <dbReference type="ARBA" id="ARBA00022753"/>
    </source>
</evidence>
<dbReference type="InterPro" id="IPR011993">
    <property type="entry name" value="PH-like_dom_sf"/>
</dbReference>
<dbReference type="InterPro" id="IPR031558">
    <property type="entry name" value="Vps36-NZF-N"/>
</dbReference>
<comment type="similarity">
    <text evidence="1 9">Belongs to the VPS36 family.</text>
</comment>
<evidence type="ECO:0000313" key="11">
    <source>
        <dbReference type="EMBL" id="RPB19395.1"/>
    </source>
</evidence>
<comment type="function">
    <text evidence="9">Component of the ESCRT-II complex (endosomal sorting complex required for transport II), which is required for multivesicular body (MVB) formation and sorting of endosomal cargo proteins into MVBs.</text>
</comment>
<comment type="subcellular location">
    <subcellularLocation>
        <location evidence="9">Cytoplasm</location>
    </subcellularLocation>
    <subcellularLocation>
        <location evidence="9">Endosome</location>
    </subcellularLocation>
</comment>
<dbReference type="InterPro" id="IPR037855">
    <property type="entry name" value="Vps36"/>
</dbReference>
<dbReference type="GO" id="GO:0008270">
    <property type="term" value="F:zinc ion binding"/>
    <property type="evidence" value="ECO:0007669"/>
    <property type="project" value="UniProtKB-KW"/>
</dbReference>
<dbReference type="SMART" id="SM00547">
    <property type="entry name" value="ZnF_RBZ"/>
    <property type="match status" value="2"/>
</dbReference>
<dbReference type="AlphaFoldDB" id="A0A3N4LN48"/>
<feature type="domain" description="GLUE N-terminal" evidence="10">
    <location>
        <begin position="5"/>
        <end position="313"/>
    </location>
</feature>
<dbReference type="Pfam" id="PF11605">
    <property type="entry name" value="Vps36_ESCRT-II"/>
    <property type="match status" value="1"/>
</dbReference>
<proteinExistence type="inferred from homology"/>
<accession>A0A3N4LN48</accession>
<keyword evidence="6" id="KW-0862">Zinc</keyword>
<dbReference type="STRING" id="1051890.A0A3N4LN48"/>
<dbReference type="SUPFAM" id="SSF90209">
    <property type="entry name" value="Ran binding protein zinc finger-like"/>
    <property type="match status" value="2"/>
</dbReference>
<dbReference type="FunCoup" id="A0A3N4LN48">
    <property type="interactions" value="76"/>
</dbReference>
<dbReference type="Gene3D" id="2.30.29.30">
    <property type="entry name" value="Pleckstrin-homology domain (PH domain)/Phosphotyrosine-binding domain (PTB)"/>
    <property type="match status" value="2"/>
</dbReference>
<dbReference type="Gene3D" id="2.30.30.380">
    <property type="entry name" value="Zn-finger domain of Sec23/24"/>
    <property type="match status" value="2"/>
</dbReference>
<dbReference type="InterPro" id="IPR036388">
    <property type="entry name" value="WH-like_DNA-bd_sf"/>
</dbReference>
<dbReference type="OrthoDB" id="271448at2759"/>
<evidence type="ECO:0000256" key="2">
    <source>
        <dbReference type="ARBA" id="ARBA00022448"/>
    </source>
</evidence>
<dbReference type="PANTHER" id="PTHR13128">
    <property type="entry name" value="VACUOLAR PROTEIN-SORTING-ASSOCIATED PROTEIN 36"/>
    <property type="match status" value="1"/>
</dbReference>
<evidence type="ECO:0000313" key="12">
    <source>
        <dbReference type="Proteomes" id="UP000267821"/>
    </source>
</evidence>
<evidence type="ECO:0000256" key="6">
    <source>
        <dbReference type="ARBA" id="ARBA00022833"/>
    </source>
</evidence>
<dbReference type="PANTHER" id="PTHR13128:SF12">
    <property type="entry name" value="VACUOLAR PROTEIN-SORTING-ASSOCIATED PROTEIN 36"/>
    <property type="match status" value="1"/>
</dbReference>
<keyword evidence="4 9" id="KW-0967">Endosome</keyword>
<reference evidence="11 12" key="1">
    <citation type="journal article" date="2018" name="Nat. Ecol. Evol.">
        <title>Pezizomycetes genomes reveal the molecular basis of ectomycorrhizal truffle lifestyle.</title>
        <authorList>
            <person name="Murat C."/>
            <person name="Payen T."/>
            <person name="Noel B."/>
            <person name="Kuo A."/>
            <person name="Morin E."/>
            <person name="Chen J."/>
            <person name="Kohler A."/>
            <person name="Krizsan K."/>
            <person name="Balestrini R."/>
            <person name="Da Silva C."/>
            <person name="Montanini B."/>
            <person name="Hainaut M."/>
            <person name="Levati E."/>
            <person name="Barry K.W."/>
            <person name="Belfiori B."/>
            <person name="Cichocki N."/>
            <person name="Clum A."/>
            <person name="Dockter R.B."/>
            <person name="Fauchery L."/>
            <person name="Guy J."/>
            <person name="Iotti M."/>
            <person name="Le Tacon F."/>
            <person name="Lindquist E.A."/>
            <person name="Lipzen A."/>
            <person name="Malagnac F."/>
            <person name="Mello A."/>
            <person name="Molinier V."/>
            <person name="Miyauchi S."/>
            <person name="Poulain J."/>
            <person name="Riccioni C."/>
            <person name="Rubini A."/>
            <person name="Sitrit Y."/>
            <person name="Splivallo R."/>
            <person name="Traeger S."/>
            <person name="Wang M."/>
            <person name="Zifcakova L."/>
            <person name="Wipf D."/>
            <person name="Zambonelli A."/>
            <person name="Paolocci F."/>
            <person name="Nowrousian M."/>
            <person name="Ottonello S."/>
            <person name="Baldrian P."/>
            <person name="Spatafora J.W."/>
            <person name="Henrissat B."/>
            <person name="Nagy L.G."/>
            <person name="Aury J.M."/>
            <person name="Wincker P."/>
            <person name="Grigoriev I.V."/>
            <person name="Bonfante P."/>
            <person name="Martin F.M."/>
        </authorList>
    </citation>
    <scope>NUCLEOTIDE SEQUENCE [LARGE SCALE GENOMIC DNA]</scope>
    <source>
        <strain evidence="11 12">ATCC MYA-4762</strain>
    </source>
</reference>
<keyword evidence="5" id="KW-0863">Zinc-finger</keyword>
<dbReference type="Pfam" id="PF16988">
    <property type="entry name" value="Vps36-NZF-N"/>
    <property type="match status" value="1"/>
</dbReference>
<dbReference type="InterPro" id="IPR040608">
    <property type="entry name" value="Snf8/Vps36"/>
</dbReference>
<gene>
    <name evidence="11" type="ORF">L211DRAFT_814459</name>
</gene>
<dbReference type="InterPro" id="IPR036443">
    <property type="entry name" value="Znf_RanBP2_sf"/>
</dbReference>
<keyword evidence="2 9" id="KW-0813">Transport</keyword>
<evidence type="ECO:0000259" key="10">
    <source>
        <dbReference type="PROSITE" id="PS51495"/>
    </source>
</evidence>
<dbReference type="GO" id="GO:0031902">
    <property type="term" value="C:late endosome membrane"/>
    <property type="evidence" value="ECO:0007669"/>
    <property type="project" value="UniProtKB-UniRule"/>
</dbReference>